<protein>
    <recommendedName>
        <fullName evidence="4">PCI domain-containing protein</fullName>
    </recommendedName>
</protein>
<proteinExistence type="predicted"/>
<dbReference type="AlphaFoldDB" id="A0A0S4JC20"/>
<reference evidence="3" key="1">
    <citation type="submission" date="2015-09" db="EMBL/GenBank/DDBJ databases">
        <authorList>
            <consortium name="Pathogen Informatics"/>
        </authorList>
    </citation>
    <scope>NUCLEOTIDE SEQUENCE [LARGE SCALE GENOMIC DNA]</scope>
    <source>
        <strain evidence="3">Lake Konstanz</strain>
    </source>
</reference>
<dbReference type="EMBL" id="CYKH01001538">
    <property type="protein sequence ID" value="CUG87543.1"/>
    <property type="molecule type" value="Genomic_DNA"/>
</dbReference>
<feature type="region of interest" description="Disordered" evidence="1">
    <location>
        <begin position="287"/>
        <end position="310"/>
    </location>
</feature>
<organism evidence="2 3">
    <name type="scientific">Bodo saltans</name>
    <name type="common">Flagellated protozoan</name>
    <dbReference type="NCBI Taxonomy" id="75058"/>
    <lineage>
        <taxon>Eukaryota</taxon>
        <taxon>Discoba</taxon>
        <taxon>Euglenozoa</taxon>
        <taxon>Kinetoplastea</taxon>
        <taxon>Metakinetoplastina</taxon>
        <taxon>Eubodonida</taxon>
        <taxon>Bodonidae</taxon>
        <taxon>Bodo</taxon>
    </lineage>
</organism>
<gene>
    <name evidence="2" type="ORF">BSAL_10570</name>
</gene>
<name>A0A0S4JC20_BODSA</name>
<sequence length="310" mass="33473">MSASASSSTYAAAIAQVETLANLSVALQRALSDPAVLFYGAIIVAARSKLVSITSSTSGSDSLLTHVNALLEVVQLLSVGTWSSLSSLSEAATKHVDVVVKSKLRQLTVLSVSHAQLTRQVTTNDNEADSTITNSQLQKDEVSYHSLATALGIDLEAPTGLRFLEDTLLDALSNGLFAGKLNRKQQTLWIRHGEMESRDVVSNPIAAASAFKGILANWLTRCDAQLASLDLQHAKMLQSVAQQNDREAILASRQVNAMERAKEDILAASLRRERDVDSVMMGMMMDGSNRRNFQQGGRMSGHSGGKRRDY</sequence>
<dbReference type="VEuPathDB" id="TriTrypDB:BSAL_10570"/>
<keyword evidence="3" id="KW-1185">Reference proteome</keyword>
<evidence type="ECO:0000313" key="3">
    <source>
        <dbReference type="Proteomes" id="UP000051952"/>
    </source>
</evidence>
<evidence type="ECO:0008006" key="4">
    <source>
        <dbReference type="Google" id="ProtNLM"/>
    </source>
</evidence>
<dbReference type="Proteomes" id="UP000051952">
    <property type="component" value="Unassembled WGS sequence"/>
</dbReference>
<evidence type="ECO:0000256" key="1">
    <source>
        <dbReference type="SAM" id="MobiDB-lite"/>
    </source>
</evidence>
<accession>A0A0S4JC20</accession>
<evidence type="ECO:0000313" key="2">
    <source>
        <dbReference type="EMBL" id="CUG87543.1"/>
    </source>
</evidence>